<sequence>MQVSLPPEVEALLQRQLNSGKYQNAIEVIVAGIKLLDRQEDIYQGRLEELQQEARIGLEASQQGKVVDGLTAMTQIRINLRQRYGASDEV</sequence>
<name>A0A2A2TLD6_9CYAN</name>
<dbReference type="Proteomes" id="UP000218238">
    <property type="component" value="Unassembled WGS sequence"/>
</dbReference>
<proteinExistence type="predicted"/>
<organism evidence="1 2">
    <name type="scientific">Brunnivagina elsteri CCALA 953</name>
    <dbReference type="NCBI Taxonomy" id="987040"/>
    <lineage>
        <taxon>Bacteria</taxon>
        <taxon>Bacillati</taxon>
        <taxon>Cyanobacteriota</taxon>
        <taxon>Cyanophyceae</taxon>
        <taxon>Nostocales</taxon>
        <taxon>Calotrichaceae</taxon>
        <taxon>Brunnivagina</taxon>
    </lineage>
</organism>
<dbReference type="Pfam" id="PF03693">
    <property type="entry name" value="ParD_antitoxin"/>
    <property type="match status" value="1"/>
</dbReference>
<protein>
    <submittedName>
        <fullName evidence="1">Type II toxin-antitoxin system ParD family antitoxin</fullName>
    </submittedName>
</protein>
<reference evidence="1 2" key="1">
    <citation type="submission" date="2017-08" db="EMBL/GenBank/DDBJ databases">
        <title>Draft genome sequence of filamentous cyanobacterium Calothrix elsteri CCALA 953.</title>
        <authorList>
            <person name="Gagunashvili A.N."/>
            <person name="Elster J."/>
            <person name="Andresson O.S."/>
        </authorList>
    </citation>
    <scope>NUCLEOTIDE SEQUENCE [LARGE SCALE GENOMIC DNA]</scope>
    <source>
        <strain evidence="1 2">CCALA 953</strain>
    </source>
</reference>
<dbReference type="RefSeq" id="WP_095721231.1">
    <property type="nucleotide sequence ID" value="NZ_NTFS01000062.1"/>
</dbReference>
<evidence type="ECO:0000313" key="1">
    <source>
        <dbReference type="EMBL" id="PAX58310.1"/>
    </source>
</evidence>
<dbReference type="InterPro" id="IPR038296">
    <property type="entry name" value="ParD_sf"/>
</dbReference>
<dbReference type="Gene3D" id="6.10.10.120">
    <property type="entry name" value="Antitoxin ParD1-like"/>
    <property type="match status" value="1"/>
</dbReference>
<keyword evidence="2" id="KW-1185">Reference proteome</keyword>
<dbReference type="EMBL" id="NTFS01000062">
    <property type="protein sequence ID" value="PAX58310.1"/>
    <property type="molecule type" value="Genomic_DNA"/>
</dbReference>
<gene>
    <name evidence="1" type="ORF">CK510_08175</name>
</gene>
<comment type="caution">
    <text evidence="1">The sequence shown here is derived from an EMBL/GenBank/DDBJ whole genome shotgun (WGS) entry which is preliminary data.</text>
</comment>
<dbReference type="AlphaFoldDB" id="A0A2A2TLD6"/>
<evidence type="ECO:0000313" key="2">
    <source>
        <dbReference type="Proteomes" id="UP000218238"/>
    </source>
</evidence>
<dbReference type="OrthoDB" id="517705at2"/>
<dbReference type="InterPro" id="IPR022789">
    <property type="entry name" value="ParD"/>
</dbReference>
<accession>A0A2A2TLD6</accession>